<comment type="subcellular location">
    <subcellularLocation>
        <location evidence="2">Cytoplasm</location>
    </subcellularLocation>
    <subcellularLocation>
        <location evidence="1">Nucleus</location>
    </subcellularLocation>
</comment>
<reference evidence="5" key="1">
    <citation type="submission" date="2016-02" db="EMBL/GenBank/DDBJ databases">
        <title>WGS assembly of Manihot esculenta.</title>
        <authorList>
            <person name="Bredeson J.V."/>
            <person name="Prochnik S.E."/>
            <person name="Lyons J.B."/>
            <person name="Schmutz J."/>
            <person name="Grimwood J."/>
            <person name="Vrebalov J."/>
            <person name="Bart R.S."/>
            <person name="Amuge T."/>
            <person name="Ferguson M.E."/>
            <person name="Green R."/>
            <person name="Putnam N."/>
            <person name="Stites J."/>
            <person name="Rounsley S."/>
            <person name="Rokhsar D.S."/>
        </authorList>
    </citation>
    <scope>NUCLEOTIDE SEQUENCE [LARGE SCALE GENOMIC DNA]</scope>
    <source>
        <tissue evidence="5">Leaf</tissue>
    </source>
</reference>
<protein>
    <recommendedName>
        <fullName evidence="6">Calmodulin-binding family protein</fullName>
    </recommendedName>
</protein>
<dbReference type="PANTHER" id="PTHR31250:SF38">
    <property type="entry name" value="IQ DOMAIN-CONTAINING PROTEIN IQM6"/>
    <property type="match status" value="1"/>
</dbReference>
<evidence type="ECO:0000256" key="4">
    <source>
        <dbReference type="ARBA" id="ARBA00023242"/>
    </source>
</evidence>
<evidence type="ECO:0000256" key="2">
    <source>
        <dbReference type="ARBA" id="ARBA00004496"/>
    </source>
</evidence>
<evidence type="ECO:0008006" key="6">
    <source>
        <dbReference type="Google" id="ProtNLM"/>
    </source>
</evidence>
<dbReference type="OMA" id="HINFNEQ"/>
<sequence>MGIAVSCSFADFDDLDNRFDIVLVRSKSFRDEDMRTGWHSVSFNGRDSEPATISCRGREMNAAFSFNSLASEIENDISRSVSPESGDEVDQLTRYDSLSEINHHVPLAESGTQKHQAALRLQKVYKSFRTRRQLADCAVVVEQKWWKLLDFAELKRSSISFFDIEKPETATSRWSRARTRAAKVGKGLSKDAKARKLAFQHWLEAIDPRHRYGHNLQFYYVNWLHCQCQQPFFYWLDIGEGREVNLDRCPRSKLQQQCIKYLDPPERECYEVVLENGKFVYKQSGKLLDTTGGPKDAKWIFVLSTSKTLYVGLKKKGTFQHSSFLAGGATLSAGRLIVENGVLKAVWPHSGHYLPTEENFQEFMSFLREQNIDLTDVKETPEEEEELITKKDDSSSVRYNQPDADLCQDIKVTNIESLPQQNTYFRAQDSNAEENTNLQLKNLSELCSRITKLDIPNYETSNEFATEPSCNTKPQMSPIYSCYESAKDSFPQDDGYESAEDSFLTEEDFMFLKMNLFDKDQEEEDDDEPIPKEKIMRRIDSHKGMKSYQLANQLSSKWTTGAGPRIGCMRDYPSELQFRVLEHANLSPRYGSANSTPPATSRFSPMASTSTTICRERASRNPLVSGQVL</sequence>
<evidence type="ECO:0000256" key="1">
    <source>
        <dbReference type="ARBA" id="ARBA00004123"/>
    </source>
</evidence>
<proteinExistence type="predicted"/>
<keyword evidence="4" id="KW-0539">Nucleus</keyword>
<dbReference type="InterPro" id="IPR044159">
    <property type="entry name" value="IQM"/>
</dbReference>
<evidence type="ECO:0000256" key="3">
    <source>
        <dbReference type="ARBA" id="ARBA00022490"/>
    </source>
</evidence>
<gene>
    <name evidence="5" type="ORF">MANES_09G040800</name>
</gene>
<evidence type="ECO:0000313" key="5">
    <source>
        <dbReference type="EMBL" id="OAY40677.1"/>
    </source>
</evidence>
<dbReference type="GO" id="GO:0005634">
    <property type="term" value="C:nucleus"/>
    <property type="evidence" value="ECO:0007669"/>
    <property type="project" value="UniProtKB-SubCell"/>
</dbReference>
<organism evidence="5">
    <name type="scientific">Manihot esculenta</name>
    <name type="common">Cassava</name>
    <name type="synonym">Jatropha manihot</name>
    <dbReference type="NCBI Taxonomy" id="3983"/>
    <lineage>
        <taxon>Eukaryota</taxon>
        <taxon>Viridiplantae</taxon>
        <taxon>Streptophyta</taxon>
        <taxon>Embryophyta</taxon>
        <taxon>Tracheophyta</taxon>
        <taxon>Spermatophyta</taxon>
        <taxon>Magnoliopsida</taxon>
        <taxon>eudicotyledons</taxon>
        <taxon>Gunneridae</taxon>
        <taxon>Pentapetalae</taxon>
        <taxon>rosids</taxon>
        <taxon>fabids</taxon>
        <taxon>Malpighiales</taxon>
        <taxon>Euphorbiaceae</taxon>
        <taxon>Crotonoideae</taxon>
        <taxon>Manihoteae</taxon>
        <taxon>Manihot</taxon>
    </lineage>
</organism>
<name>A0A2C9V9E4_MANES</name>
<dbReference type="AlphaFoldDB" id="A0A2C9V9E4"/>
<keyword evidence="3" id="KW-0963">Cytoplasm</keyword>
<dbReference type="GO" id="GO:0005737">
    <property type="term" value="C:cytoplasm"/>
    <property type="evidence" value="ECO:0007669"/>
    <property type="project" value="UniProtKB-SubCell"/>
</dbReference>
<dbReference type="PANTHER" id="PTHR31250">
    <property type="entry name" value="IQ DOMAIN-CONTAINING PROTEIN IQM3"/>
    <property type="match status" value="1"/>
</dbReference>
<accession>A0A2C9V9E4</accession>
<dbReference type="EMBL" id="CM004395">
    <property type="protein sequence ID" value="OAY40677.1"/>
    <property type="molecule type" value="Genomic_DNA"/>
</dbReference>